<dbReference type="Gene3D" id="1.25.40.10">
    <property type="entry name" value="Tetratricopeptide repeat domain"/>
    <property type="match status" value="1"/>
</dbReference>
<dbReference type="InterPro" id="IPR002885">
    <property type="entry name" value="PPR_rpt"/>
</dbReference>
<sequence>MDKWIHLYIDKRLHVGNQPLLVSLNNSLIRMYASCGLIDKAYRVFIGMQQRNIVTWNTMITVGEIGQVPSEPKCLVDYLALLIQRFGRRAGDMKVFPSKSSLPPSYVFSPGNLHLSKSVRTSGIA</sequence>
<gene>
    <name evidence="2" type="ORF">CK203_030945</name>
</gene>
<name>A0A438I170_VITVI</name>
<evidence type="ECO:0000313" key="2">
    <source>
        <dbReference type="EMBL" id="RVW90466.1"/>
    </source>
</evidence>
<reference evidence="2 3" key="1">
    <citation type="journal article" date="2018" name="PLoS Genet.">
        <title>Population sequencing reveals clonal diversity and ancestral inbreeding in the grapevine cultivar Chardonnay.</title>
        <authorList>
            <person name="Roach M.J."/>
            <person name="Johnson D.L."/>
            <person name="Bohlmann J."/>
            <person name="van Vuuren H.J."/>
            <person name="Jones S.J."/>
            <person name="Pretorius I.S."/>
            <person name="Schmidt S.A."/>
            <person name="Borneman A.R."/>
        </authorList>
    </citation>
    <scope>NUCLEOTIDE SEQUENCE [LARGE SCALE GENOMIC DNA]</scope>
    <source>
        <strain evidence="3">cv. Chardonnay</strain>
        <tissue evidence="2">Leaf</tissue>
    </source>
</reference>
<dbReference type="NCBIfam" id="TIGR00756">
    <property type="entry name" value="PPR"/>
    <property type="match status" value="1"/>
</dbReference>
<accession>A0A438I170</accession>
<keyword evidence="1" id="KW-0677">Repeat</keyword>
<dbReference type="EMBL" id="QGNW01000154">
    <property type="protein sequence ID" value="RVW90466.1"/>
    <property type="molecule type" value="Genomic_DNA"/>
</dbReference>
<dbReference type="GO" id="GO:0003723">
    <property type="term" value="F:RNA binding"/>
    <property type="evidence" value="ECO:0007669"/>
    <property type="project" value="InterPro"/>
</dbReference>
<evidence type="ECO:0000313" key="3">
    <source>
        <dbReference type="Proteomes" id="UP000288805"/>
    </source>
</evidence>
<comment type="caution">
    <text evidence="2">The sequence shown here is derived from an EMBL/GenBank/DDBJ whole genome shotgun (WGS) entry which is preliminary data.</text>
</comment>
<dbReference type="Proteomes" id="UP000288805">
    <property type="component" value="Unassembled WGS sequence"/>
</dbReference>
<dbReference type="GO" id="GO:0009451">
    <property type="term" value="P:RNA modification"/>
    <property type="evidence" value="ECO:0007669"/>
    <property type="project" value="InterPro"/>
</dbReference>
<dbReference type="InterPro" id="IPR046960">
    <property type="entry name" value="PPR_At4g14850-like_plant"/>
</dbReference>
<dbReference type="PANTHER" id="PTHR47926">
    <property type="entry name" value="PENTATRICOPEPTIDE REPEAT-CONTAINING PROTEIN"/>
    <property type="match status" value="1"/>
</dbReference>
<evidence type="ECO:0000256" key="1">
    <source>
        <dbReference type="ARBA" id="ARBA00022737"/>
    </source>
</evidence>
<dbReference type="InterPro" id="IPR011990">
    <property type="entry name" value="TPR-like_helical_dom_sf"/>
</dbReference>
<organism evidence="2 3">
    <name type="scientific">Vitis vinifera</name>
    <name type="common">Grape</name>
    <dbReference type="NCBI Taxonomy" id="29760"/>
    <lineage>
        <taxon>Eukaryota</taxon>
        <taxon>Viridiplantae</taxon>
        <taxon>Streptophyta</taxon>
        <taxon>Embryophyta</taxon>
        <taxon>Tracheophyta</taxon>
        <taxon>Spermatophyta</taxon>
        <taxon>Magnoliopsida</taxon>
        <taxon>eudicotyledons</taxon>
        <taxon>Gunneridae</taxon>
        <taxon>Pentapetalae</taxon>
        <taxon>rosids</taxon>
        <taxon>Vitales</taxon>
        <taxon>Vitaceae</taxon>
        <taxon>Viteae</taxon>
        <taxon>Vitis</taxon>
    </lineage>
</organism>
<dbReference type="Pfam" id="PF01535">
    <property type="entry name" value="PPR"/>
    <property type="match status" value="1"/>
</dbReference>
<proteinExistence type="predicted"/>
<evidence type="ECO:0008006" key="4">
    <source>
        <dbReference type="Google" id="ProtNLM"/>
    </source>
</evidence>
<protein>
    <recommendedName>
        <fullName evidence="4">Pentatricopeptide repeat-containing protein</fullName>
    </recommendedName>
</protein>
<dbReference type="AlphaFoldDB" id="A0A438I170"/>